<organism evidence="1 2">
    <name type="scientific">Ambrosiozyma monospora</name>
    <name type="common">Yeast</name>
    <name type="synonym">Endomycopsis monosporus</name>
    <dbReference type="NCBI Taxonomy" id="43982"/>
    <lineage>
        <taxon>Eukaryota</taxon>
        <taxon>Fungi</taxon>
        <taxon>Dikarya</taxon>
        <taxon>Ascomycota</taxon>
        <taxon>Saccharomycotina</taxon>
        <taxon>Pichiomycetes</taxon>
        <taxon>Pichiales</taxon>
        <taxon>Pichiaceae</taxon>
        <taxon>Ambrosiozyma</taxon>
    </lineage>
</organism>
<protein>
    <submittedName>
        <fullName evidence="1">Unnamed protein product</fullName>
    </submittedName>
</protein>
<comment type="caution">
    <text evidence="1">The sequence shown here is derived from an EMBL/GenBank/DDBJ whole genome shotgun (WGS) entry which is preliminary data.</text>
</comment>
<evidence type="ECO:0000313" key="1">
    <source>
        <dbReference type="EMBL" id="GMF00617.1"/>
    </source>
</evidence>
<dbReference type="EMBL" id="BSXS01011487">
    <property type="protein sequence ID" value="GMF00617.1"/>
    <property type="molecule type" value="Genomic_DNA"/>
</dbReference>
<accession>A0ACB5U2V0</accession>
<name>A0ACB5U2V0_AMBMO</name>
<reference evidence="1" key="1">
    <citation type="submission" date="2023-04" db="EMBL/GenBank/DDBJ databases">
        <title>Ambrosiozyma monospora NBRC 10751.</title>
        <authorList>
            <person name="Ichikawa N."/>
            <person name="Sato H."/>
            <person name="Tonouchi N."/>
        </authorList>
    </citation>
    <scope>NUCLEOTIDE SEQUENCE</scope>
    <source>
        <strain evidence="1">NBRC 10751</strain>
    </source>
</reference>
<dbReference type="Proteomes" id="UP001165064">
    <property type="component" value="Unassembled WGS sequence"/>
</dbReference>
<proteinExistence type="predicted"/>
<gene>
    <name evidence="1" type="ORF">Amon02_001104300</name>
</gene>
<keyword evidence="2" id="KW-1185">Reference proteome</keyword>
<sequence>MKRQKADNAANSHKFKTMEESETKITNEITRLTTARDLKIRTQKEETEKVDVLKQKLQKLESRLGNQDGAFKQLEEEYTLLKSQLETDKEAFQRKEDLVSTLSTGLSSKGSTGSGYMDQLNSVKKQITDENLSIEKNQLRINHLKKELSSNQAQLRGNLKEVESIKSEIVKKKKAYEVINAKLLSSGFDADKYNELKQYQRELQAQYQHANSELQSFLRSNPNFEFKYDPTAIRNSVDAVKGFAGELFELPESNVKYSTALEVCAGGKLFNVVVDNEVTGSNLLDKEIGSKQG</sequence>
<evidence type="ECO:0000313" key="2">
    <source>
        <dbReference type="Proteomes" id="UP001165064"/>
    </source>
</evidence>